<keyword evidence="2" id="KW-0238">DNA-binding</keyword>
<dbReference type="PANTHER" id="PTHR46796">
    <property type="entry name" value="HTH-TYPE TRANSCRIPTIONAL ACTIVATOR RHAS-RELATED"/>
    <property type="match status" value="1"/>
</dbReference>
<dbReference type="SUPFAM" id="SSF46689">
    <property type="entry name" value="Homeodomain-like"/>
    <property type="match status" value="2"/>
</dbReference>
<organism evidence="5 6">
    <name type="scientific">Fimbriiglobus ruber</name>
    <dbReference type="NCBI Taxonomy" id="1908690"/>
    <lineage>
        <taxon>Bacteria</taxon>
        <taxon>Pseudomonadati</taxon>
        <taxon>Planctomycetota</taxon>
        <taxon>Planctomycetia</taxon>
        <taxon>Gemmatales</taxon>
        <taxon>Gemmataceae</taxon>
        <taxon>Fimbriiglobus</taxon>
    </lineage>
</organism>
<evidence type="ECO:0000259" key="4">
    <source>
        <dbReference type="PROSITE" id="PS01124"/>
    </source>
</evidence>
<dbReference type="InterPro" id="IPR018060">
    <property type="entry name" value="HTH_AraC"/>
</dbReference>
<reference evidence="6" key="1">
    <citation type="submission" date="2017-06" db="EMBL/GenBank/DDBJ databases">
        <title>Genome analysis of Fimbriiglobus ruber SP5, the first member of the order Planctomycetales with confirmed chitinolytic capability.</title>
        <authorList>
            <person name="Ravin N.V."/>
            <person name="Rakitin A.L."/>
            <person name="Ivanova A.A."/>
            <person name="Beletsky A.V."/>
            <person name="Kulichevskaya I.S."/>
            <person name="Mardanov A.V."/>
            <person name="Dedysh S.N."/>
        </authorList>
    </citation>
    <scope>NUCLEOTIDE SEQUENCE [LARGE SCALE GENOMIC DNA]</scope>
    <source>
        <strain evidence="6">SP5</strain>
    </source>
</reference>
<dbReference type="AlphaFoldDB" id="A0A225D2Q5"/>
<comment type="caution">
    <text evidence="5">The sequence shown here is derived from an EMBL/GenBank/DDBJ whole genome shotgun (WGS) entry which is preliminary data.</text>
</comment>
<keyword evidence="1" id="KW-0805">Transcription regulation</keyword>
<gene>
    <name evidence="5" type="ORF">FRUB_08424</name>
</gene>
<dbReference type="GO" id="GO:0003700">
    <property type="term" value="F:DNA-binding transcription factor activity"/>
    <property type="evidence" value="ECO:0007669"/>
    <property type="project" value="InterPro"/>
</dbReference>
<evidence type="ECO:0000256" key="2">
    <source>
        <dbReference type="ARBA" id="ARBA00023125"/>
    </source>
</evidence>
<dbReference type="InterPro" id="IPR009057">
    <property type="entry name" value="Homeodomain-like_sf"/>
</dbReference>
<dbReference type="PROSITE" id="PS01124">
    <property type="entry name" value="HTH_ARAC_FAMILY_2"/>
    <property type="match status" value="1"/>
</dbReference>
<sequence>MPRLAERVGLSARHFARLFVSETGVTPAVWVETSRVEAARGLLETSAHAPKQVATRCGFADVNVLRRAFSRHVGITPSEYRKRFRGEA</sequence>
<name>A0A225D2Q5_9BACT</name>
<feature type="domain" description="HTH araC/xylS-type" evidence="4">
    <location>
        <begin position="1"/>
        <end position="83"/>
    </location>
</feature>
<evidence type="ECO:0000256" key="3">
    <source>
        <dbReference type="ARBA" id="ARBA00023163"/>
    </source>
</evidence>
<dbReference type="GO" id="GO:0043565">
    <property type="term" value="F:sequence-specific DNA binding"/>
    <property type="evidence" value="ECO:0007669"/>
    <property type="project" value="InterPro"/>
</dbReference>
<keyword evidence="6" id="KW-1185">Reference proteome</keyword>
<evidence type="ECO:0000313" key="5">
    <source>
        <dbReference type="EMBL" id="OWK35861.1"/>
    </source>
</evidence>
<protein>
    <submittedName>
        <fullName evidence="5">Transcriptional regulator, AraC family</fullName>
    </submittedName>
</protein>
<dbReference type="Pfam" id="PF12833">
    <property type="entry name" value="HTH_18"/>
    <property type="match status" value="1"/>
</dbReference>
<evidence type="ECO:0000256" key="1">
    <source>
        <dbReference type="ARBA" id="ARBA00023015"/>
    </source>
</evidence>
<dbReference type="InterPro" id="IPR050204">
    <property type="entry name" value="AraC_XylS_family_regulators"/>
</dbReference>
<dbReference type="Proteomes" id="UP000214646">
    <property type="component" value="Unassembled WGS sequence"/>
</dbReference>
<accession>A0A225D2Q5</accession>
<proteinExistence type="predicted"/>
<dbReference type="EMBL" id="NIDE01000017">
    <property type="protein sequence ID" value="OWK35861.1"/>
    <property type="molecule type" value="Genomic_DNA"/>
</dbReference>
<dbReference type="SMART" id="SM00342">
    <property type="entry name" value="HTH_ARAC"/>
    <property type="match status" value="1"/>
</dbReference>
<evidence type="ECO:0000313" key="6">
    <source>
        <dbReference type="Proteomes" id="UP000214646"/>
    </source>
</evidence>
<dbReference type="Gene3D" id="1.10.10.60">
    <property type="entry name" value="Homeodomain-like"/>
    <property type="match status" value="2"/>
</dbReference>
<dbReference type="PANTHER" id="PTHR46796:SF6">
    <property type="entry name" value="ARAC SUBFAMILY"/>
    <property type="match status" value="1"/>
</dbReference>
<keyword evidence="3" id="KW-0804">Transcription</keyword>